<comment type="caution">
    <text evidence="10">Lacks conserved residue(s) required for the propagation of feature annotation.</text>
</comment>
<comment type="catalytic activity">
    <reaction evidence="1 10">
        <text>(6R)-NADHX = (6S)-NADHX</text>
        <dbReference type="Rhea" id="RHEA:32215"/>
        <dbReference type="ChEBI" id="CHEBI:64074"/>
        <dbReference type="ChEBI" id="CHEBI:64075"/>
        <dbReference type="EC" id="5.1.99.6"/>
    </reaction>
</comment>
<evidence type="ECO:0000256" key="3">
    <source>
        <dbReference type="ARBA" id="ARBA00012228"/>
    </source>
</evidence>
<dbReference type="InterPro" id="IPR036652">
    <property type="entry name" value="YjeF_N_dom_sf"/>
</dbReference>
<dbReference type="EMBL" id="CAJNOE010000219">
    <property type="protein sequence ID" value="CAF1060149.1"/>
    <property type="molecule type" value="Genomic_DNA"/>
</dbReference>
<evidence type="ECO:0000313" key="12">
    <source>
        <dbReference type="EMBL" id="CAF1060149.1"/>
    </source>
</evidence>
<evidence type="ECO:0000256" key="5">
    <source>
        <dbReference type="ARBA" id="ARBA00022741"/>
    </source>
</evidence>
<evidence type="ECO:0000313" key="13">
    <source>
        <dbReference type="EMBL" id="CAF3571522.1"/>
    </source>
</evidence>
<comment type="catalytic activity">
    <reaction evidence="2 10">
        <text>(6R)-NADPHX = (6S)-NADPHX</text>
        <dbReference type="Rhea" id="RHEA:32227"/>
        <dbReference type="ChEBI" id="CHEBI:64076"/>
        <dbReference type="ChEBI" id="CHEBI:64077"/>
        <dbReference type="EC" id="5.1.99.6"/>
    </reaction>
</comment>
<dbReference type="PROSITE" id="PS51385">
    <property type="entry name" value="YJEF_N"/>
    <property type="match status" value="1"/>
</dbReference>
<feature type="binding site" evidence="10">
    <location>
        <begin position="130"/>
        <end position="136"/>
    </location>
    <ligand>
        <name>(6S)-NADPHX</name>
        <dbReference type="ChEBI" id="CHEBI:64076"/>
    </ligand>
</feature>
<dbReference type="Pfam" id="PF03853">
    <property type="entry name" value="YjeF_N"/>
    <property type="match status" value="1"/>
</dbReference>
<evidence type="ECO:0000256" key="8">
    <source>
        <dbReference type="ARBA" id="ARBA00023027"/>
    </source>
</evidence>
<keyword evidence="7 10" id="KW-0630">Potassium</keyword>
<feature type="binding site" evidence="10">
    <location>
        <position position="126"/>
    </location>
    <ligand>
        <name>K(+)</name>
        <dbReference type="ChEBI" id="CHEBI:29103"/>
    </ligand>
</feature>
<comment type="function">
    <text evidence="10">Catalyzes the epimerization of the S- and R-forms of NAD(P)HX, a damaged form of NAD(P)H that is a result of enzymatic or heat-dependent hydration. This is a prerequisite for the S-specific NAD(P)H-hydrate dehydratase to allow the repair of both epimers of NAD(P)HX.</text>
</comment>
<feature type="binding site" evidence="10">
    <location>
        <position position="164"/>
    </location>
    <ligand>
        <name>K(+)</name>
        <dbReference type="ChEBI" id="CHEBI:29103"/>
    </ligand>
</feature>
<dbReference type="AlphaFoldDB" id="A0A814L526"/>
<sequence>MASQKVSYLTQQQAKDIDEELFNEYKFSVDQLMELAGLSCASAIAKAYNDTNKYSKCLVVVGGGNNGGDGLVCARHLKLFGYDPLIVYPKRTDKELYKNLVRQCEKMDIKITDKMPSEPKTDLIIDAIFGFGFSGEIREPFGGILKELKQLEKTTPIISIDVPSGWDVEKGAINNDSIQPECVISLTAPKICMQNFQGKYHFIGGRFVPKALQTKYKITLPDYSGSEQIMSPLLVLDPRQPLSIDSFEFLYQAIARDISSVYEPVRDGLALLAGCYILKKLIPVPYYFYRTIKLYFIPYKINSVLLKTPLTTNSKNNDLSLPDHDEHWALINDCTTPSGCAFAQNLAKRGYNLILVSTEELQEELKLLSTHIERTFLIRTVTVIYRWNSPQQSLELTSPLTTVAGTWSSATPPTVGQIPLVSKFHRAGSFDRLETIETIARNANLVLYINCTRPFNDQNLSKTLNPAEFQSIVNNYLIPPMQLAYIVLPYMSVRRRPAYILNVVPHQSCLNSTLHRLLTIYFNARKIEYSNRGLLHFQTVYLPIRWIRSSTDVRTVENFQKYILSKHGLNENDKLIWGSCKPQIYVDTILRQLGRCDHSAGYWLNALHLTCLSILPKCISHKLIDHWLIMK</sequence>
<keyword evidence="8 10" id="KW-0520">NAD</keyword>
<dbReference type="GO" id="GO:0005739">
    <property type="term" value="C:mitochondrion"/>
    <property type="evidence" value="ECO:0007669"/>
    <property type="project" value="TreeGrafter"/>
</dbReference>
<keyword evidence="9 10" id="KW-0413">Isomerase</keyword>
<dbReference type="InterPro" id="IPR032976">
    <property type="entry name" value="YJEFN_prot_NAXE-like"/>
</dbReference>
<evidence type="ECO:0000256" key="4">
    <source>
        <dbReference type="ARBA" id="ARBA00022723"/>
    </source>
</evidence>
<reference evidence="12" key="1">
    <citation type="submission" date="2021-02" db="EMBL/GenBank/DDBJ databases">
        <authorList>
            <person name="Nowell W R."/>
        </authorList>
    </citation>
    <scope>NUCLEOTIDE SEQUENCE</scope>
</reference>
<name>A0A814L526_9BILA</name>
<dbReference type="EC" id="5.1.99.6" evidence="3 10"/>
<evidence type="ECO:0000313" key="14">
    <source>
        <dbReference type="Proteomes" id="UP000663860"/>
    </source>
</evidence>
<dbReference type="Gene3D" id="3.40.50.10260">
    <property type="entry name" value="YjeF N-terminal domain"/>
    <property type="match status" value="1"/>
</dbReference>
<organism evidence="12 14">
    <name type="scientific">Adineta steineri</name>
    <dbReference type="NCBI Taxonomy" id="433720"/>
    <lineage>
        <taxon>Eukaryota</taxon>
        <taxon>Metazoa</taxon>
        <taxon>Spiralia</taxon>
        <taxon>Gnathifera</taxon>
        <taxon>Rotifera</taxon>
        <taxon>Eurotatoria</taxon>
        <taxon>Bdelloidea</taxon>
        <taxon>Adinetida</taxon>
        <taxon>Adinetidae</taxon>
        <taxon>Adineta</taxon>
    </lineage>
</organism>
<evidence type="ECO:0000256" key="1">
    <source>
        <dbReference type="ARBA" id="ARBA00000013"/>
    </source>
</evidence>
<comment type="caution">
    <text evidence="12">The sequence shown here is derived from an EMBL/GenBank/DDBJ whole genome shotgun (WGS) entry which is preliminary data.</text>
</comment>
<dbReference type="GO" id="GO:0052856">
    <property type="term" value="F:NAD(P)HX epimerase activity"/>
    <property type="evidence" value="ECO:0007669"/>
    <property type="project" value="UniProtKB-UniRule"/>
</dbReference>
<dbReference type="EMBL" id="CAJOBB010000120">
    <property type="protein sequence ID" value="CAF3571522.1"/>
    <property type="molecule type" value="Genomic_DNA"/>
</dbReference>
<feature type="domain" description="YjeF N-terminal" evidence="11">
    <location>
        <begin position="14"/>
        <end position="220"/>
    </location>
</feature>
<evidence type="ECO:0000256" key="10">
    <source>
        <dbReference type="HAMAP-Rule" id="MF_03159"/>
    </source>
</evidence>
<feature type="binding site" evidence="10">
    <location>
        <position position="161"/>
    </location>
    <ligand>
        <name>(6S)-NADPHX</name>
        <dbReference type="ChEBI" id="CHEBI:64076"/>
    </ligand>
</feature>
<dbReference type="GO" id="GO:0000166">
    <property type="term" value="F:nucleotide binding"/>
    <property type="evidence" value="ECO:0007669"/>
    <property type="project" value="UniProtKB-KW"/>
</dbReference>
<evidence type="ECO:0000256" key="9">
    <source>
        <dbReference type="ARBA" id="ARBA00023235"/>
    </source>
</evidence>
<dbReference type="HAMAP" id="MF_01966">
    <property type="entry name" value="NADHX_epimerase"/>
    <property type="match status" value="1"/>
</dbReference>
<evidence type="ECO:0000256" key="2">
    <source>
        <dbReference type="ARBA" id="ARBA00000909"/>
    </source>
</evidence>
<feature type="binding site" evidence="10">
    <location>
        <begin position="65"/>
        <end position="69"/>
    </location>
    <ligand>
        <name>(6S)-NADPHX</name>
        <dbReference type="ChEBI" id="CHEBI:64076"/>
    </ligand>
</feature>
<evidence type="ECO:0000256" key="7">
    <source>
        <dbReference type="ARBA" id="ARBA00022958"/>
    </source>
</evidence>
<keyword evidence="4 10" id="KW-0479">Metal-binding</keyword>
<dbReference type="Proteomes" id="UP000663868">
    <property type="component" value="Unassembled WGS sequence"/>
</dbReference>
<dbReference type="Proteomes" id="UP000663860">
    <property type="component" value="Unassembled WGS sequence"/>
</dbReference>
<proteinExistence type="inferred from homology"/>
<keyword evidence="5 10" id="KW-0547">Nucleotide-binding</keyword>
<keyword evidence="6" id="KW-0521">NADP</keyword>
<accession>A0A814L526</accession>
<protein>
    <recommendedName>
        <fullName evidence="3 10">NAD(P)H-hydrate epimerase</fullName>
        <ecNumber evidence="3 10">5.1.99.6</ecNumber>
    </recommendedName>
    <alternativeName>
        <fullName evidence="10">NAD(P)HX epimerase</fullName>
    </alternativeName>
</protein>
<comment type="cofactor">
    <cofactor evidence="10">
        <name>K(+)</name>
        <dbReference type="ChEBI" id="CHEBI:29103"/>
    </cofactor>
    <text evidence="10">Binds 1 potassium ion per subunit.</text>
</comment>
<dbReference type="NCBIfam" id="TIGR00197">
    <property type="entry name" value="yjeF_nterm"/>
    <property type="match status" value="1"/>
</dbReference>
<dbReference type="GO" id="GO:0046872">
    <property type="term" value="F:metal ion binding"/>
    <property type="evidence" value="ECO:0007669"/>
    <property type="project" value="UniProtKB-KW"/>
</dbReference>
<dbReference type="InterPro" id="IPR004443">
    <property type="entry name" value="YjeF_N_dom"/>
</dbReference>
<dbReference type="PANTHER" id="PTHR13232">
    <property type="entry name" value="NAD(P)H-HYDRATE EPIMERASE"/>
    <property type="match status" value="1"/>
</dbReference>
<evidence type="ECO:0000256" key="6">
    <source>
        <dbReference type="ARBA" id="ARBA00022857"/>
    </source>
</evidence>
<comment type="similarity">
    <text evidence="10">Belongs to the NnrE/AIBP family.</text>
</comment>
<feature type="binding site" evidence="10">
    <location>
        <position position="66"/>
    </location>
    <ligand>
        <name>K(+)</name>
        <dbReference type="ChEBI" id="CHEBI:29103"/>
    </ligand>
</feature>
<gene>
    <name evidence="12" type="ORF">IZO911_LOCUS20830</name>
    <name evidence="13" type="ORF">KXQ929_LOCUS3657</name>
</gene>
<dbReference type="SUPFAM" id="SSF64153">
    <property type="entry name" value="YjeF N-terminal domain-like"/>
    <property type="match status" value="1"/>
</dbReference>
<evidence type="ECO:0000259" key="11">
    <source>
        <dbReference type="PROSITE" id="PS51385"/>
    </source>
</evidence>
<dbReference type="PANTHER" id="PTHR13232:SF10">
    <property type="entry name" value="NAD(P)H-HYDRATE EPIMERASE"/>
    <property type="match status" value="1"/>
</dbReference>